<comment type="caution">
    <text evidence="2">The sequence shown here is derived from an EMBL/GenBank/DDBJ whole genome shotgun (WGS) entry which is preliminary data.</text>
</comment>
<accession>D3B8K3</accession>
<keyword evidence="3" id="KW-1185">Reference proteome</keyword>
<dbReference type="GeneID" id="31360283"/>
<name>D3B8K3_HETP5</name>
<dbReference type="AlphaFoldDB" id="D3B8K3"/>
<proteinExistence type="predicted"/>
<dbReference type="Proteomes" id="UP000001396">
    <property type="component" value="Unassembled WGS sequence"/>
</dbReference>
<keyword evidence="1" id="KW-0472">Membrane</keyword>
<organism evidence="2 3">
    <name type="scientific">Heterostelium pallidum (strain ATCC 26659 / Pp 5 / PN500)</name>
    <name type="common">Cellular slime mold</name>
    <name type="synonym">Polysphondylium pallidum</name>
    <dbReference type="NCBI Taxonomy" id="670386"/>
    <lineage>
        <taxon>Eukaryota</taxon>
        <taxon>Amoebozoa</taxon>
        <taxon>Evosea</taxon>
        <taxon>Eumycetozoa</taxon>
        <taxon>Dictyostelia</taxon>
        <taxon>Acytosteliales</taxon>
        <taxon>Acytosteliaceae</taxon>
        <taxon>Heterostelium</taxon>
    </lineage>
</organism>
<dbReference type="RefSeq" id="XP_020434488.1">
    <property type="nucleotide sequence ID" value="XM_020575693.1"/>
</dbReference>
<feature type="transmembrane region" description="Helical" evidence="1">
    <location>
        <begin position="6"/>
        <end position="26"/>
    </location>
</feature>
<evidence type="ECO:0000256" key="1">
    <source>
        <dbReference type="SAM" id="Phobius"/>
    </source>
</evidence>
<gene>
    <name evidence="2" type="ORF">PPL_04796</name>
</gene>
<keyword evidence="1" id="KW-0812">Transmembrane</keyword>
<sequence>MSYLYIAITVLAVVGLITVGVLGTFAKGFVKPAGAPPS</sequence>
<evidence type="ECO:0000313" key="2">
    <source>
        <dbReference type="EMBL" id="EFA82371.1"/>
    </source>
</evidence>
<dbReference type="InParanoid" id="D3B8K3"/>
<protein>
    <submittedName>
        <fullName evidence="2">Uncharacterized protein</fullName>
    </submittedName>
</protein>
<reference evidence="2 3" key="1">
    <citation type="journal article" date="2011" name="Genome Res.">
        <title>Phylogeny-wide analysis of social amoeba genomes highlights ancient origins for complex intercellular communication.</title>
        <authorList>
            <person name="Heidel A.J."/>
            <person name="Lawal H.M."/>
            <person name="Felder M."/>
            <person name="Schilde C."/>
            <person name="Helps N.R."/>
            <person name="Tunggal B."/>
            <person name="Rivero F."/>
            <person name="John U."/>
            <person name="Schleicher M."/>
            <person name="Eichinger L."/>
            <person name="Platzer M."/>
            <person name="Noegel A.A."/>
            <person name="Schaap P."/>
            <person name="Gloeckner G."/>
        </authorList>
    </citation>
    <scope>NUCLEOTIDE SEQUENCE [LARGE SCALE GENOMIC DNA]</scope>
    <source>
        <strain evidence="3">ATCC 26659 / Pp 5 / PN500</strain>
    </source>
</reference>
<dbReference type="EMBL" id="ADBJ01000020">
    <property type="protein sequence ID" value="EFA82371.1"/>
    <property type="molecule type" value="Genomic_DNA"/>
</dbReference>
<keyword evidence="1" id="KW-1133">Transmembrane helix</keyword>
<evidence type="ECO:0000313" key="3">
    <source>
        <dbReference type="Proteomes" id="UP000001396"/>
    </source>
</evidence>